<evidence type="ECO:0000256" key="3">
    <source>
        <dbReference type="ARBA" id="ARBA00005043"/>
    </source>
</evidence>
<dbReference type="GO" id="GO:0008023">
    <property type="term" value="C:transcription elongation factor complex"/>
    <property type="evidence" value="ECO:0007669"/>
    <property type="project" value="TreeGrafter"/>
</dbReference>
<dbReference type="AlphaFoldDB" id="A0AAV4A8J1"/>
<proteinExistence type="inferred from homology"/>
<comment type="caution">
    <text evidence="10">The sequence shown here is derived from an EMBL/GenBank/DDBJ whole genome shotgun (WGS) entry which is preliminary data.</text>
</comment>
<dbReference type="Pfam" id="PF05625">
    <property type="entry name" value="PAXNEB"/>
    <property type="match status" value="1"/>
</dbReference>
<keyword evidence="11" id="KW-1185">Reference proteome</keyword>
<comment type="similarity">
    <text evidence="4">Belongs to the ELP4 family.</text>
</comment>
<dbReference type="GO" id="GO:0005737">
    <property type="term" value="C:cytoplasm"/>
    <property type="evidence" value="ECO:0007669"/>
    <property type="project" value="UniProtKB-SubCell"/>
</dbReference>
<keyword evidence="7" id="KW-0819">tRNA processing</keyword>
<dbReference type="Gene3D" id="3.40.50.300">
    <property type="entry name" value="P-loop containing nucleotide triphosphate hydrolases"/>
    <property type="match status" value="1"/>
</dbReference>
<evidence type="ECO:0000256" key="6">
    <source>
        <dbReference type="ARBA" id="ARBA00022490"/>
    </source>
</evidence>
<protein>
    <recommendedName>
        <fullName evidence="5">Elongator complex protein 4</fullName>
    </recommendedName>
</protein>
<evidence type="ECO:0000256" key="8">
    <source>
        <dbReference type="ARBA" id="ARBA00023242"/>
    </source>
</evidence>
<dbReference type="GO" id="GO:0033588">
    <property type="term" value="C:elongator holoenzyme complex"/>
    <property type="evidence" value="ECO:0007669"/>
    <property type="project" value="InterPro"/>
</dbReference>
<sequence>MASGDQSSSFRKKARVKIGQIAGTRPSLYNNQLLISTGIPSMDNVIGGGLAVGTVFLLEEDVYGSYSRLILKYYLAEAVLTKQSIFLSSVDESTEKLMKELPAPIDPNVQSGNNDTSSDSGCGTSNMNDKDDRMKIAWRYQNQKVAQ</sequence>
<evidence type="ECO:0000256" key="2">
    <source>
        <dbReference type="ARBA" id="ARBA00004496"/>
    </source>
</evidence>
<organism evidence="10 11">
    <name type="scientific">Plakobranchus ocellatus</name>
    <dbReference type="NCBI Taxonomy" id="259542"/>
    <lineage>
        <taxon>Eukaryota</taxon>
        <taxon>Metazoa</taxon>
        <taxon>Spiralia</taxon>
        <taxon>Lophotrochozoa</taxon>
        <taxon>Mollusca</taxon>
        <taxon>Gastropoda</taxon>
        <taxon>Heterobranchia</taxon>
        <taxon>Euthyneura</taxon>
        <taxon>Panpulmonata</taxon>
        <taxon>Sacoglossa</taxon>
        <taxon>Placobranchoidea</taxon>
        <taxon>Plakobranchidae</taxon>
        <taxon>Plakobranchus</taxon>
    </lineage>
</organism>
<accession>A0AAV4A8J1</accession>
<evidence type="ECO:0000313" key="10">
    <source>
        <dbReference type="EMBL" id="GFO03063.1"/>
    </source>
</evidence>
<dbReference type="InterPro" id="IPR027417">
    <property type="entry name" value="P-loop_NTPase"/>
</dbReference>
<feature type="region of interest" description="Disordered" evidence="9">
    <location>
        <begin position="98"/>
        <end position="134"/>
    </location>
</feature>
<evidence type="ECO:0000256" key="5">
    <source>
        <dbReference type="ARBA" id="ARBA00020265"/>
    </source>
</evidence>
<dbReference type="CDD" id="cd19494">
    <property type="entry name" value="Elp4"/>
    <property type="match status" value="1"/>
</dbReference>
<feature type="compositionally biased region" description="Polar residues" evidence="9">
    <location>
        <begin position="108"/>
        <end position="127"/>
    </location>
</feature>
<dbReference type="InterPro" id="IPR008728">
    <property type="entry name" value="Elongator_complex_protein_4"/>
</dbReference>
<evidence type="ECO:0000256" key="1">
    <source>
        <dbReference type="ARBA" id="ARBA00004123"/>
    </source>
</evidence>
<name>A0AAV4A8J1_9GAST</name>
<dbReference type="GO" id="GO:0002098">
    <property type="term" value="P:tRNA wobble uridine modification"/>
    <property type="evidence" value="ECO:0007669"/>
    <property type="project" value="InterPro"/>
</dbReference>
<dbReference type="PANTHER" id="PTHR12896:SF1">
    <property type="entry name" value="ELONGATOR COMPLEX PROTEIN 4"/>
    <property type="match status" value="1"/>
</dbReference>
<comment type="pathway">
    <text evidence="3">tRNA modification; 5-methoxycarbonylmethyl-2-thiouridine-tRNA biosynthesis.</text>
</comment>
<keyword evidence="6" id="KW-0963">Cytoplasm</keyword>
<reference evidence="10 11" key="1">
    <citation type="journal article" date="2021" name="Elife">
        <title>Chloroplast acquisition without the gene transfer in kleptoplastic sea slugs, Plakobranchus ocellatus.</title>
        <authorList>
            <person name="Maeda T."/>
            <person name="Takahashi S."/>
            <person name="Yoshida T."/>
            <person name="Shimamura S."/>
            <person name="Takaki Y."/>
            <person name="Nagai Y."/>
            <person name="Toyoda A."/>
            <person name="Suzuki Y."/>
            <person name="Arimoto A."/>
            <person name="Ishii H."/>
            <person name="Satoh N."/>
            <person name="Nishiyama T."/>
            <person name="Hasebe M."/>
            <person name="Maruyama T."/>
            <person name="Minagawa J."/>
            <person name="Obokata J."/>
            <person name="Shigenobu S."/>
        </authorList>
    </citation>
    <scope>NUCLEOTIDE SEQUENCE [LARGE SCALE GENOMIC DNA]</scope>
</reference>
<keyword evidence="8" id="KW-0539">Nucleus</keyword>
<dbReference type="EMBL" id="BLXT01003722">
    <property type="protein sequence ID" value="GFO03063.1"/>
    <property type="molecule type" value="Genomic_DNA"/>
</dbReference>
<evidence type="ECO:0000256" key="7">
    <source>
        <dbReference type="ARBA" id="ARBA00022694"/>
    </source>
</evidence>
<evidence type="ECO:0000256" key="9">
    <source>
        <dbReference type="SAM" id="MobiDB-lite"/>
    </source>
</evidence>
<evidence type="ECO:0000256" key="4">
    <source>
        <dbReference type="ARBA" id="ARBA00007573"/>
    </source>
</evidence>
<gene>
    <name evidence="10" type="ORF">PoB_002956800</name>
</gene>
<comment type="subcellular location">
    <subcellularLocation>
        <location evidence="2">Cytoplasm</location>
    </subcellularLocation>
    <subcellularLocation>
        <location evidence="1">Nucleus</location>
    </subcellularLocation>
</comment>
<dbReference type="PANTHER" id="PTHR12896">
    <property type="entry name" value="PAX6 NEIGHBOR PROTEIN PAXNEB"/>
    <property type="match status" value="1"/>
</dbReference>
<feature type="non-terminal residue" evidence="10">
    <location>
        <position position="147"/>
    </location>
</feature>
<evidence type="ECO:0000313" key="11">
    <source>
        <dbReference type="Proteomes" id="UP000735302"/>
    </source>
</evidence>
<dbReference type="Proteomes" id="UP000735302">
    <property type="component" value="Unassembled WGS sequence"/>
</dbReference>